<organism evidence="4 5">
    <name type="scientific">Gaopeijia maritima</name>
    <dbReference type="NCBI Taxonomy" id="3119007"/>
    <lineage>
        <taxon>Bacteria</taxon>
        <taxon>Pseudomonadati</taxon>
        <taxon>Gemmatimonadota</taxon>
        <taxon>Longimicrobiia</taxon>
        <taxon>Gaopeijiales</taxon>
        <taxon>Gaopeijiaceae</taxon>
        <taxon>Gaopeijia</taxon>
    </lineage>
</organism>
<sequence length="781" mass="84702">MNRPSTKRGRRARFQALSTPPEQFWPDGLVHHGVRIGFLTALTLLTTLLFPPETRVRVDTYPVGSVREEPIIAEIAFDVPIDPVQVAAAENEARASVPPTFNRRTAAADTMGARLARFFARLDTSARQPDADAQVGRVLGEITRSTPSQRGLLLQADTRATLSRTADLAVRQILTRGVADNGDLDEVSTDRIVVRPEDGGPELTVPLDEVLPGREFYSMAEDLLPPGTSPEVAEILRLVLVNHMEYTLVFDPVETAADRAQTIGAVRSAGAEVMAGEAIVRANERITAQTALTLQAYQNALRDAGMLEEEAGVGLSPWIGAGLLNLALLTVFGLFVYFFRREHYTNVRWALLLATLLAVFIGLSGLIHHNEWPVELLPIAFVSLAISVLWDGRMALVLVLALAALMGIQPGLGSNYLLTTVLVGGSAAALSVRAVRRRAQTWIFIALISAAYATVLLGHSLLVGMPAGDMVTSLGWVAVNAIFSAILAMGFLPVFEWFTGVTTDQTLLEWADPNRSLLKRLSMEAPGTYAHTINVANLAEAAANAIEANGLLCRVGLYYHDVGKMLKPHYFVENQPDGRNPHDRLKPETSARIVKEHVVEGHRMAREAKVPEVVADFITEHHGTQRIGFFFEKAKEEYGEEAVDPVDFTYPGPRPRSKETAIAMLADSVESATRALKDPTAERIRGLIDSIVEGKISQHQLDDSPLTLHELALIKEQFAKVLTGVYHHRIDYPQTKHLTQSEAAEGEAASTDAAAAANEAGDAAPADPEEASKGAAEGEGA</sequence>
<dbReference type="Pfam" id="PF07698">
    <property type="entry name" value="7TM-7TMR_HD"/>
    <property type="match status" value="1"/>
</dbReference>
<dbReference type="Pfam" id="PF01966">
    <property type="entry name" value="HD"/>
    <property type="match status" value="1"/>
</dbReference>
<dbReference type="RefSeq" id="WP_405276944.1">
    <property type="nucleotide sequence ID" value="NZ_JBBHLI010000004.1"/>
</dbReference>
<dbReference type="SMART" id="SM00471">
    <property type="entry name" value="HDc"/>
    <property type="match status" value="1"/>
</dbReference>
<dbReference type="InterPro" id="IPR006674">
    <property type="entry name" value="HD_domain"/>
</dbReference>
<dbReference type="EMBL" id="JBBHLI010000004">
    <property type="protein sequence ID" value="MEK9500992.1"/>
    <property type="molecule type" value="Genomic_DNA"/>
</dbReference>
<evidence type="ECO:0000313" key="4">
    <source>
        <dbReference type="EMBL" id="MEK9500992.1"/>
    </source>
</evidence>
<keyword evidence="5" id="KW-1185">Reference proteome</keyword>
<dbReference type="NCBIfam" id="TIGR00277">
    <property type="entry name" value="HDIG"/>
    <property type="match status" value="1"/>
</dbReference>
<reference evidence="4 5" key="1">
    <citation type="submission" date="2024-02" db="EMBL/GenBank/DDBJ databases">
        <title>A novel Gemmatimonadota bacterium.</title>
        <authorList>
            <person name="Du Z.-J."/>
            <person name="Ye Y.-Q."/>
        </authorList>
    </citation>
    <scope>NUCLEOTIDE SEQUENCE [LARGE SCALE GENOMIC DNA]</scope>
    <source>
        <strain evidence="4 5">DH-20</strain>
    </source>
</reference>
<feature type="transmembrane region" description="Helical" evidence="2">
    <location>
        <begin position="349"/>
        <end position="367"/>
    </location>
</feature>
<evidence type="ECO:0000256" key="1">
    <source>
        <dbReference type="SAM" id="MobiDB-lite"/>
    </source>
</evidence>
<feature type="domain" description="HD/PDEase" evidence="3">
    <location>
        <begin position="524"/>
        <end position="681"/>
    </location>
</feature>
<dbReference type="InterPro" id="IPR003607">
    <property type="entry name" value="HD/PDEase_dom"/>
</dbReference>
<keyword evidence="2" id="KW-1133">Transmembrane helix</keyword>
<comment type="caution">
    <text evidence="4">The sequence shown here is derived from an EMBL/GenBank/DDBJ whole genome shotgun (WGS) entry which is preliminary data.</text>
</comment>
<dbReference type="InterPro" id="IPR052722">
    <property type="entry name" value="PgpH_phosphodiesterase"/>
</dbReference>
<feature type="transmembrane region" description="Helical" evidence="2">
    <location>
        <begin position="441"/>
        <end position="462"/>
    </location>
</feature>
<feature type="transmembrane region" description="Helical" evidence="2">
    <location>
        <begin position="318"/>
        <end position="337"/>
    </location>
</feature>
<dbReference type="PANTHER" id="PTHR36442:SF1">
    <property type="entry name" value="CYCLIC-DI-AMP PHOSPHODIESTERASE PGPH"/>
    <property type="match status" value="1"/>
</dbReference>
<feature type="transmembrane region" description="Helical" evidence="2">
    <location>
        <begin position="379"/>
        <end position="404"/>
    </location>
</feature>
<keyword evidence="2" id="KW-0472">Membrane</keyword>
<dbReference type="PANTHER" id="PTHR36442">
    <property type="entry name" value="CYCLIC-DI-AMP PHOSPHODIESTERASE PGPH"/>
    <property type="match status" value="1"/>
</dbReference>
<dbReference type="InterPro" id="IPR006675">
    <property type="entry name" value="HDIG_dom"/>
</dbReference>
<name>A0ABU9EA98_9BACT</name>
<protein>
    <submittedName>
        <fullName evidence="4">HDIG domain-containing metalloprotein</fullName>
    </submittedName>
</protein>
<dbReference type="Gene3D" id="1.10.3210.10">
    <property type="entry name" value="Hypothetical protein af1432"/>
    <property type="match status" value="1"/>
</dbReference>
<keyword evidence="2" id="KW-0812">Transmembrane</keyword>
<dbReference type="InterPro" id="IPR011624">
    <property type="entry name" value="Metal-dep_PHydrolase_7TM_extra"/>
</dbReference>
<feature type="transmembrane region" description="Helical" evidence="2">
    <location>
        <begin position="474"/>
        <end position="495"/>
    </location>
</feature>
<dbReference type="InterPro" id="IPR011621">
    <property type="entry name" value="Metal-dep_PHydrolase_7TM_intra"/>
</dbReference>
<accession>A0ABU9EA98</accession>
<evidence type="ECO:0000259" key="3">
    <source>
        <dbReference type="SMART" id="SM00471"/>
    </source>
</evidence>
<feature type="transmembrane region" description="Helical" evidence="2">
    <location>
        <begin position="416"/>
        <end position="435"/>
    </location>
</feature>
<gene>
    <name evidence="4" type="ORF">WI372_08390</name>
</gene>
<proteinExistence type="predicted"/>
<dbReference type="Pfam" id="PF07697">
    <property type="entry name" value="7TMR-HDED"/>
    <property type="match status" value="1"/>
</dbReference>
<evidence type="ECO:0000256" key="2">
    <source>
        <dbReference type="SAM" id="Phobius"/>
    </source>
</evidence>
<feature type="region of interest" description="Disordered" evidence="1">
    <location>
        <begin position="739"/>
        <end position="781"/>
    </location>
</feature>
<dbReference type="SUPFAM" id="SSF109604">
    <property type="entry name" value="HD-domain/PDEase-like"/>
    <property type="match status" value="1"/>
</dbReference>
<dbReference type="CDD" id="cd00077">
    <property type="entry name" value="HDc"/>
    <property type="match status" value="1"/>
</dbReference>
<dbReference type="Proteomes" id="UP001484239">
    <property type="component" value="Unassembled WGS sequence"/>
</dbReference>
<feature type="compositionally biased region" description="Low complexity" evidence="1">
    <location>
        <begin position="741"/>
        <end position="766"/>
    </location>
</feature>
<evidence type="ECO:0000313" key="5">
    <source>
        <dbReference type="Proteomes" id="UP001484239"/>
    </source>
</evidence>